<dbReference type="GO" id="GO:0044325">
    <property type="term" value="F:transmembrane transporter binding"/>
    <property type="evidence" value="ECO:0007669"/>
    <property type="project" value="TreeGrafter"/>
</dbReference>
<dbReference type="PANTHER" id="PTHR15730">
    <property type="entry name" value="EXPERIMENTAL AUTOIMMUNE PROSTATITIS ANTIGEN 2-RELATED"/>
    <property type="match status" value="1"/>
</dbReference>
<dbReference type="Proteomes" id="UP000515159">
    <property type="component" value="Chromosome 5"/>
</dbReference>
<gene>
    <name evidence="2" type="primary">LOC117361163</name>
</gene>
<dbReference type="OrthoDB" id="10260387at2759"/>
<protein>
    <submittedName>
        <fullName evidence="2">TRPM8 channel-associated factor homolog</fullName>
    </submittedName>
</protein>
<evidence type="ECO:0000313" key="2">
    <source>
        <dbReference type="RefSeq" id="XP_033802024.1"/>
    </source>
</evidence>
<dbReference type="InParanoid" id="A0A6P8QXA4"/>
<dbReference type="GeneID" id="117361163"/>
<dbReference type="PANTHER" id="PTHR15730:SF5">
    <property type="entry name" value="SI:CH211-210B2.2-RELATED"/>
    <property type="match status" value="1"/>
</dbReference>
<dbReference type="RefSeq" id="XP_033802024.1">
    <property type="nucleotide sequence ID" value="XM_033946133.1"/>
</dbReference>
<dbReference type="AlphaFoldDB" id="A0A6P8QXA4"/>
<evidence type="ECO:0000313" key="1">
    <source>
        <dbReference type="Proteomes" id="UP000515159"/>
    </source>
</evidence>
<name>A0A6P8QXA4_GEOSA</name>
<proteinExistence type="predicted"/>
<keyword evidence="1" id="KW-1185">Reference proteome</keyword>
<dbReference type="KEGG" id="gsh:117361163"/>
<sequence length="189" mass="21261">MDINRLLDRVTKLQLDRLDPPSHLLVHGALAFSLTVDDHQQIYVAAAFYGRRRVVVASHQDHINSPEQKQFILNAISWLDNGRQGNVAVEHELKNLHDILAEENVACELSSFKASASVYCCTLHSSKDADEVHKFVAEGKGVLIVGKARFWAQNNKDKNVLSEFPSNKILNRFGFSFLSILPILKTSRL</sequence>
<organism evidence="1 2">
    <name type="scientific">Geotrypetes seraphini</name>
    <name type="common">Gaboon caecilian</name>
    <name type="synonym">Caecilia seraphini</name>
    <dbReference type="NCBI Taxonomy" id="260995"/>
    <lineage>
        <taxon>Eukaryota</taxon>
        <taxon>Metazoa</taxon>
        <taxon>Chordata</taxon>
        <taxon>Craniata</taxon>
        <taxon>Vertebrata</taxon>
        <taxon>Euteleostomi</taxon>
        <taxon>Amphibia</taxon>
        <taxon>Gymnophiona</taxon>
        <taxon>Geotrypetes</taxon>
    </lineage>
</organism>
<dbReference type="InterPro" id="IPR051244">
    <property type="entry name" value="TCAF"/>
</dbReference>
<reference evidence="2" key="1">
    <citation type="submission" date="2025-08" db="UniProtKB">
        <authorList>
            <consortium name="RefSeq"/>
        </authorList>
    </citation>
    <scope>IDENTIFICATION</scope>
</reference>
<dbReference type="GO" id="GO:0090314">
    <property type="term" value="P:positive regulation of protein targeting to membrane"/>
    <property type="evidence" value="ECO:0007669"/>
    <property type="project" value="TreeGrafter"/>
</dbReference>
<accession>A0A6P8QXA4</accession>
<dbReference type="GO" id="GO:0005886">
    <property type="term" value="C:plasma membrane"/>
    <property type="evidence" value="ECO:0007669"/>
    <property type="project" value="TreeGrafter"/>
</dbReference>